<feature type="transmembrane region" description="Helical" evidence="8">
    <location>
        <begin position="55"/>
        <end position="77"/>
    </location>
</feature>
<keyword evidence="4 8" id="KW-0812">Transmembrane</keyword>
<dbReference type="Proteomes" id="UP000813385">
    <property type="component" value="Unassembled WGS sequence"/>
</dbReference>
<feature type="transmembrane region" description="Helical" evidence="8">
    <location>
        <begin position="457"/>
        <end position="480"/>
    </location>
</feature>
<evidence type="ECO:0000313" key="10">
    <source>
        <dbReference type="Proteomes" id="UP000813385"/>
    </source>
</evidence>
<keyword evidence="3 7" id="KW-0813">Transport</keyword>
<proteinExistence type="inferred from homology"/>
<evidence type="ECO:0000313" key="9">
    <source>
        <dbReference type="EMBL" id="KAH7376172.1"/>
    </source>
</evidence>
<gene>
    <name evidence="9" type="ORF">B0T11DRAFT_17670</name>
</gene>
<dbReference type="GO" id="GO:0005886">
    <property type="term" value="C:plasma membrane"/>
    <property type="evidence" value="ECO:0007669"/>
    <property type="project" value="TreeGrafter"/>
</dbReference>
<dbReference type="InterPro" id="IPR001248">
    <property type="entry name" value="Pur-cyt_permease"/>
</dbReference>
<feature type="transmembrane region" description="Helical" evidence="8">
    <location>
        <begin position="267"/>
        <end position="291"/>
    </location>
</feature>
<feature type="transmembrane region" description="Helical" evidence="8">
    <location>
        <begin position="355"/>
        <end position="373"/>
    </location>
</feature>
<evidence type="ECO:0000256" key="2">
    <source>
        <dbReference type="ARBA" id="ARBA00008974"/>
    </source>
</evidence>
<feature type="transmembrane region" description="Helical" evidence="8">
    <location>
        <begin position="196"/>
        <end position="215"/>
    </location>
</feature>
<dbReference type="PANTHER" id="PTHR31806">
    <property type="entry name" value="PURINE-CYTOSINE PERMEASE FCY2-RELATED"/>
    <property type="match status" value="1"/>
</dbReference>
<evidence type="ECO:0000256" key="7">
    <source>
        <dbReference type="PIRNR" id="PIRNR002744"/>
    </source>
</evidence>
<keyword evidence="6 7" id="KW-0472">Membrane</keyword>
<dbReference type="Pfam" id="PF02133">
    <property type="entry name" value="Transp_cyt_pur"/>
    <property type="match status" value="1"/>
</dbReference>
<evidence type="ECO:0000256" key="1">
    <source>
        <dbReference type="ARBA" id="ARBA00004141"/>
    </source>
</evidence>
<protein>
    <submittedName>
        <fullName evidence="9">NCS1 nucleoside transporter</fullName>
    </submittedName>
</protein>
<dbReference type="InterPro" id="IPR026030">
    <property type="entry name" value="Pur-cyt_permease_Fcy2/21/22"/>
</dbReference>
<feature type="transmembrane region" description="Helical" evidence="8">
    <location>
        <begin position="385"/>
        <end position="408"/>
    </location>
</feature>
<organism evidence="9 10">
    <name type="scientific">Plectosphaerella cucumerina</name>
    <dbReference type="NCBI Taxonomy" id="40658"/>
    <lineage>
        <taxon>Eukaryota</taxon>
        <taxon>Fungi</taxon>
        <taxon>Dikarya</taxon>
        <taxon>Ascomycota</taxon>
        <taxon>Pezizomycotina</taxon>
        <taxon>Sordariomycetes</taxon>
        <taxon>Hypocreomycetidae</taxon>
        <taxon>Glomerellales</taxon>
        <taxon>Plectosphaerellaceae</taxon>
        <taxon>Plectosphaerella</taxon>
    </lineage>
</organism>
<dbReference type="EMBL" id="JAGPXD010000001">
    <property type="protein sequence ID" value="KAH7376172.1"/>
    <property type="molecule type" value="Genomic_DNA"/>
</dbReference>
<feature type="transmembrane region" description="Helical" evidence="8">
    <location>
        <begin position="227"/>
        <end position="246"/>
    </location>
</feature>
<comment type="caution">
    <text evidence="9">The sequence shown here is derived from an EMBL/GenBank/DDBJ whole genome shotgun (WGS) entry which is preliminary data.</text>
</comment>
<feature type="transmembrane region" description="Helical" evidence="8">
    <location>
        <begin position="129"/>
        <end position="154"/>
    </location>
</feature>
<feature type="transmembrane region" description="Helical" evidence="8">
    <location>
        <begin position="420"/>
        <end position="445"/>
    </location>
</feature>
<comment type="similarity">
    <text evidence="2 7">Belongs to the purine-cytosine permease (2.A.39) family.</text>
</comment>
<comment type="subcellular location">
    <subcellularLocation>
        <location evidence="1">Membrane</location>
        <topology evidence="1">Multi-pass membrane protein</topology>
    </subcellularLocation>
</comment>
<feature type="transmembrane region" description="Helical" evidence="8">
    <location>
        <begin position="166"/>
        <end position="189"/>
    </location>
</feature>
<dbReference type="AlphaFoldDB" id="A0A8K0X8T6"/>
<dbReference type="OrthoDB" id="2116389at2759"/>
<reference evidence="9" key="1">
    <citation type="journal article" date="2021" name="Nat. Commun.">
        <title>Genetic determinants of endophytism in the Arabidopsis root mycobiome.</title>
        <authorList>
            <person name="Mesny F."/>
            <person name="Miyauchi S."/>
            <person name="Thiergart T."/>
            <person name="Pickel B."/>
            <person name="Atanasova L."/>
            <person name="Karlsson M."/>
            <person name="Huettel B."/>
            <person name="Barry K.W."/>
            <person name="Haridas S."/>
            <person name="Chen C."/>
            <person name="Bauer D."/>
            <person name="Andreopoulos W."/>
            <person name="Pangilinan J."/>
            <person name="LaButti K."/>
            <person name="Riley R."/>
            <person name="Lipzen A."/>
            <person name="Clum A."/>
            <person name="Drula E."/>
            <person name="Henrissat B."/>
            <person name="Kohler A."/>
            <person name="Grigoriev I.V."/>
            <person name="Martin F.M."/>
            <person name="Hacquard S."/>
        </authorList>
    </citation>
    <scope>NUCLEOTIDE SEQUENCE</scope>
    <source>
        <strain evidence="9">MPI-CAGE-AT-0016</strain>
    </source>
</reference>
<keyword evidence="5 8" id="KW-1133">Transmembrane helix</keyword>
<dbReference type="PIRSF" id="PIRSF002744">
    <property type="entry name" value="Pur-cyt_permease"/>
    <property type="match status" value="1"/>
</dbReference>
<feature type="transmembrane region" description="Helical" evidence="8">
    <location>
        <begin position="89"/>
        <end position="108"/>
    </location>
</feature>
<dbReference type="Gene3D" id="1.10.4160.10">
    <property type="entry name" value="Hydantoin permease"/>
    <property type="match status" value="1"/>
</dbReference>
<feature type="transmembrane region" description="Helical" evidence="8">
    <location>
        <begin position="323"/>
        <end position="343"/>
    </location>
</feature>
<evidence type="ECO:0000256" key="6">
    <source>
        <dbReference type="ARBA" id="ARBA00023136"/>
    </source>
</evidence>
<dbReference type="PANTHER" id="PTHR31806:SF5">
    <property type="entry name" value="PURINE-CYTOSINE PERMEASE FCY21"/>
    <property type="match status" value="1"/>
</dbReference>
<accession>A0A8K0X8T6</accession>
<keyword evidence="10" id="KW-1185">Reference proteome</keyword>
<evidence type="ECO:0000256" key="5">
    <source>
        <dbReference type="ARBA" id="ARBA00022989"/>
    </source>
</evidence>
<evidence type="ECO:0000256" key="4">
    <source>
        <dbReference type="ARBA" id="ARBA00022692"/>
    </source>
</evidence>
<name>A0A8K0X8T6_9PEZI</name>
<sequence length="490" mass="52538">MSKQLPPQAVMSDDSADVEKQGGFKGYLAALWASSRVETQGIQPVPLEKRTSTRYFNVFTVWFSTNTNILAITFGMLGPVVCGLSLRDSAIVILTFSLLCTLPPAYFSTLGPKTGMRQMVQARYSFGRWLVTIPVILNLATLTSFLIIICVIGGECFSAAAGGSMSPTIGIVIAALLALFVSFWGFHILHFFETYAWVPAIVAVMITVGCGAPQLRLQSVPEAPGPAQILSFGGIIASYLIPWAGIASDLTTYFSPSAKLASTRIFVYSYLGLLVPTVLLMTLGAAIGGAIPNVPGWQEALADNQIGGVLGAMLAPVNGFGRFLLVVLALSLLANMSSTMYAITLNFQMIMPLRVPRYVYSVVTTAIVIPLAIKAVENFFLNLEHLVALIGYWSASFVGIIFAENVAFRSNTTSSYDPEIWDVASALPSGLAAIGAAVLSFGLVVPCMGQVWWTGPIAATTGDIGFVVAFVCSALFYLPLRSFEKKRLQR</sequence>
<evidence type="ECO:0000256" key="8">
    <source>
        <dbReference type="SAM" id="Phobius"/>
    </source>
</evidence>
<evidence type="ECO:0000256" key="3">
    <source>
        <dbReference type="ARBA" id="ARBA00022448"/>
    </source>
</evidence>
<dbReference type="GO" id="GO:0022857">
    <property type="term" value="F:transmembrane transporter activity"/>
    <property type="evidence" value="ECO:0007669"/>
    <property type="project" value="InterPro"/>
</dbReference>